<dbReference type="InterPro" id="IPR015943">
    <property type="entry name" value="WD40/YVTN_repeat-like_dom_sf"/>
</dbReference>
<dbReference type="InterPro" id="IPR036322">
    <property type="entry name" value="WD40_repeat_dom_sf"/>
</dbReference>
<comment type="function">
    <text evidence="1">Involved in the biogenesis of the 60S ribosomal subunit.</text>
</comment>
<keyword evidence="7" id="KW-1185">Reference proteome</keyword>
<gene>
    <name evidence="6" type="ORF">VNI00_003403</name>
</gene>
<accession>A0AAW0DU80</accession>
<dbReference type="Proteomes" id="UP001383192">
    <property type="component" value="Unassembled WGS sequence"/>
</dbReference>
<sequence>MRFIAGDELGNLKILRVEEKKITQKFTQAKTSGKQTSVQALGTATVDGDALVAAAYADGSACAFRLQSDDTLEEVEKWTEPRLKADARYVGISATERCVFSCTSNGALRMTPVQSGSEASKTISLPTRLYDWRLSKNQETFAYGGDEVELSVWSTEKAFSTAPEPSSDPLAGKKRKRDALFPGETWRAKNVPNDNLGLRKPVRITSLTYIRSSDGQLLAGTQLGSVRRYDTRAARRPVADWSDVAKVAGVKAIESGFNENEAFVSDGGSNLFSLDLRNGRISYAYKGISGAISSIAPSTSLMASVGQDRFARIHSVFPPPSEVGKQQEQKGEVLDKMYMQIAPTVIAWDQCASQQPRHTSPDNDDEDVVEGDGRNWRG</sequence>
<evidence type="ECO:0000256" key="5">
    <source>
        <dbReference type="SAM" id="MobiDB-lite"/>
    </source>
</evidence>
<reference evidence="6 7" key="1">
    <citation type="submission" date="2024-01" db="EMBL/GenBank/DDBJ databases">
        <title>A draft genome for a cacao thread blight-causing isolate of Paramarasmius palmivorus.</title>
        <authorList>
            <person name="Baruah I.K."/>
            <person name="Bukari Y."/>
            <person name="Amoako-Attah I."/>
            <person name="Meinhardt L.W."/>
            <person name="Bailey B.A."/>
            <person name="Cohen S.P."/>
        </authorList>
    </citation>
    <scope>NUCLEOTIDE SEQUENCE [LARGE SCALE GENOMIC DNA]</scope>
    <source>
        <strain evidence="6 7">GH-12</strain>
    </source>
</reference>
<feature type="region of interest" description="Disordered" evidence="5">
    <location>
        <begin position="352"/>
        <end position="378"/>
    </location>
</feature>
<dbReference type="PANTHER" id="PTHR16038:SF4">
    <property type="entry name" value="WD REPEAT-CONTAINING PROTEIN 74"/>
    <property type="match status" value="1"/>
</dbReference>
<dbReference type="GO" id="GO:0005730">
    <property type="term" value="C:nucleolus"/>
    <property type="evidence" value="ECO:0007669"/>
    <property type="project" value="InterPro"/>
</dbReference>
<dbReference type="SUPFAM" id="SSF50978">
    <property type="entry name" value="WD40 repeat-like"/>
    <property type="match status" value="1"/>
</dbReference>
<protein>
    <recommendedName>
        <fullName evidence="4">Ribosome biogenesis protein NSA1</fullName>
    </recommendedName>
</protein>
<evidence type="ECO:0000256" key="3">
    <source>
        <dbReference type="ARBA" id="ARBA00011187"/>
    </source>
</evidence>
<evidence type="ECO:0000256" key="1">
    <source>
        <dbReference type="ARBA" id="ARBA00002889"/>
    </source>
</evidence>
<dbReference type="InterPro" id="IPR037379">
    <property type="entry name" value="WDR74/Nsa1"/>
</dbReference>
<comment type="caution">
    <text evidence="6">The sequence shown here is derived from an EMBL/GenBank/DDBJ whole genome shotgun (WGS) entry which is preliminary data.</text>
</comment>
<dbReference type="GO" id="GO:0030687">
    <property type="term" value="C:preribosome, large subunit precursor"/>
    <property type="evidence" value="ECO:0007669"/>
    <property type="project" value="TreeGrafter"/>
</dbReference>
<comment type="subunit">
    <text evidence="3">Component of the pre-66S ribosomal particle.</text>
</comment>
<dbReference type="Gene3D" id="2.130.10.10">
    <property type="entry name" value="YVTN repeat-like/Quinoprotein amine dehydrogenase"/>
    <property type="match status" value="2"/>
</dbReference>
<dbReference type="AlphaFoldDB" id="A0AAW0DU80"/>
<evidence type="ECO:0000313" key="6">
    <source>
        <dbReference type="EMBL" id="KAK7054940.1"/>
    </source>
</evidence>
<dbReference type="EMBL" id="JAYKXP010000008">
    <property type="protein sequence ID" value="KAK7054940.1"/>
    <property type="molecule type" value="Genomic_DNA"/>
</dbReference>
<evidence type="ECO:0000256" key="2">
    <source>
        <dbReference type="ARBA" id="ARBA00007861"/>
    </source>
</evidence>
<dbReference type="PANTHER" id="PTHR16038">
    <property type="entry name" value="NOP SEVEN ASSOCIATED PROTEIN 1"/>
    <property type="match status" value="1"/>
</dbReference>
<dbReference type="GO" id="GO:0042273">
    <property type="term" value="P:ribosomal large subunit biogenesis"/>
    <property type="evidence" value="ECO:0007669"/>
    <property type="project" value="InterPro"/>
</dbReference>
<comment type="similarity">
    <text evidence="2">Belongs to the NSA1 family.</text>
</comment>
<evidence type="ECO:0000256" key="4">
    <source>
        <dbReference type="ARBA" id="ARBA00014234"/>
    </source>
</evidence>
<evidence type="ECO:0000313" key="7">
    <source>
        <dbReference type="Proteomes" id="UP001383192"/>
    </source>
</evidence>
<name>A0AAW0DU80_9AGAR</name>
<organism evidence="6 7">
    <name type="scientific">Paramarasmius palmivorus</name>
    <dbReference type="NCBI Taxonomy" id="297713"/>
    <lineage>
        <taxon>Eukaryota</taxon>
        <taxon>Fungi</taxon>
        <taxon>Dikarya</taxon>
        <taxon>Basidiomycota</taxon>
        <taxon>Agaricomycotina</taxon>
        <taxon>Agaricomycetes</taxon>
        <taxon>Agaricomycetidae</taxon>
        <taxon>Agaricales</taxon>
        <taxon>Marasmiineae</taxon>
        <taxon>Marasmiaceae</taxon>
        <taxon>Paramarasmius</taxon>
    </lineage>
</organism>
<proteinExistence type="inferred from homology"/>